<name>A0A1J1CD13_CALAY</name>
<protein>
    <submittedName>
        <fullName evidence="1">Uncharacterized protein</fullName>
    </submittedName>
</protein>
<sequence length="39" mass="4488">MATDMVIKKLTIKKSLFGDLCADYGREFLILNKPENKNE</sequence>
<dbReference type="KEGG" id="caby:Cabys_3868"/>
<reference evidence="1 2" key="1">
    <citation type="submission" date="2016-11" db="EMBL/GenBank/DDBJ databases">
        <title>Genomic analysis of Caldithrix abyssi and proposal of a novel bacterial phylum Caldithrichaeota.</title>
        <authorList>
            <person name="Kublanov I."/>
            <person name="Sigalova O."/>
            <person name="Gavrilov S."/>
            <person name="Lebedinsky A."/>
            <person name="Ivanova N."/>
            <person name="Daum C."/>
            <person name="Reddy T."/>
            <person name="Klenk H.P."/>
            <person name="Goker M."/>
            <person name="Reva O."/>
            <person name="Miroshnichenko M."/>
            <person name="Kyprides N."/>
            <person name="Woyke T."/>
            <person name="Gelfand M."/>
        </authorList>
    </citation>
    <scope>NUCLEOTIDE SEQUENCE [LARGE SCALE GENOMIC DNA]</scope>
    <source>
        <strain evidence="1 2">LF13</strain>
    </source>
</reference>
<dbReference type="EMBL" id="CP018099">
    <property type="protein sequence ID" value="APF20613.1"/>
    <property type="molecule type" value="Genomic_DNA"/>
</dbReference>
<accession>A0A1J1CD13</accession>
<proteinExistence type="predicted"/>
<organism evidence="1 2">
    <name type="scientific">Caldithrix abyssi DSM 13497</name>
    <dbReference type="NCBI Taxonomy" id="880073"/>
    <lineage>
        <taxon>Bacteria</taxon>
        <taxon>Pseudomonadati</taxon>
        <taxon>Calditrichota</taxon>
        <taxon>Calditrichia</taxon>
        <taxon>Calditrichales</taxon>
        <taxon>Calditrichaceae</taxon>
        <taxon>Caldithrix</taxon>
    </lineage>
</organism>
<dbReference type="Proteomes" id="UP000183868">
    <property type="component" value="Chromosome"/>
</dbReference>
<evidence type="ECO:0000313" key="1">
    <source>
        <dbReference type="EMBL" id="APF20613.1"/>
    </source>
</evidence>
<evidence type="ECO:0000313" key="2">
    <source>
        <dbReference type="Proteomes" id="UP000183868"/>
    </source>
</evidence>
<dbReference type="AlphaFoldDB" id="A0A1J1CD13"/>
<gene>
    <name evidence="1" type="ORF">Cabys_3868</name>
</gene>